<dbReference type="PANTHER" id="PTHR11741">
    <property type="entry name" value="ELONGATION FACTOR TS"/>
    <property type="match status" value="1"/>
</dbReference>
<keyword evidence="4 5" id="KW-0648">Protein biosynthesis</keyword>
<dbReference type="GO" id="GO:0003746">
    <property type="term" value="F:translation elongation factor activity"/>
    <property type="evidence" value="ECO:0007669"/>
    <property type="project" value="UniProtKB-UniRule"/>
</dbReference>
<dbReference type="Gene3D" id="3.30.479.20">
    <property type="entry name" value="Elongation factor Ts, dimerisation domain"/>
    <property type="match status" value="1"/>
</dbReference>
<comment type="caution">
    <text evidence="7">The sequence shown here is derived from an EMBL/GenBank/DDBJ whole genome shotgun (WGS) entry which is preliminary data.</text>
</comment>
<dbReference type="EMBL" id="PCVC01000053">
    <property type="protein sequence ID" value="PIQ66875.1"/>
    <property type="molecule type" value="Genomic_DNA"/>
</dbReference>
<evidence type="ECO:0000313" key="7">
    <source>
        <dbReference type="EMBL" id="PIQ66875.1"/>
    </source>
</evidence>
<dbReference type="PROSITE" id="PS01127">
    <property type="entry name" value="EF_TS_2"/>
    <property type="match status" value="1"/>
</dbReference>
<accession>A0A2H0K6L7</accession>
<dbReference type="CDD" id="cd14275">
    <property type="entry name" value="UBA_EF-Ts"/>
    <property type="match status" value="1"/>
</dbReference>
<gene>
    <name evidence="5 7" type="primary">tsf</name>
    <name evidence="7" type="ORF">COV95_01860</name>
</gene>
<comment type="function">
    <text evidence="5">Associates with the EF-Tu.GDP complex and induces the exchange of GDP to GTP. It remains bound to the aminoacyl-tRNA.EF-Tu.GTP complex up to the GTP hydrolysis stage on the ribosome.</text>
</comment>
<keyword evidence="5" id="KW-0963">Cytoplasm</keyword>
<dbReference type="Gene3D" id="1.10.8.10">
    <property type="entry name" value="DNA helicase RuvA subunit, C-terminal domain"/>
    <property type="match status" value="1"/>
</dbReference>
<dbReference type="InterPro" id="IPR036402">
    <property type="entry name" value="EF-Ts_dimer_sf"/>
</dbReference>
<comment type="subcellular location">
    <subcellularLocation>
        <location evidence="5">Cytoplasm</location>
    </subcellularLocation>
</comment>
<dbReference type="Gene3D" id="1.10.286.20">
    <property type="match status" value="1"/>
</dbReference>
<dbReference type="SUPFAM" id="SSF46934">
    <property type="entry name" value="UBA-like"/>
    <property type="match status" value="1"/>
</dbReference>
<name>A0A2H0K6L7_9BACT</name>
<evidence type="ECO:0000259" key="6">
    <source>
        <dbReference type="Pfam" id="PF00889"/>
    </source>
</evidence>
<evidence type="ECO:0000256" key="5">
    <source>
        <dbReference type="HAMAP-Rule" id="MF_00050"/>
    </source>
</evidence>
<dbReference type="InterPro" id="IPR009060">
    <property type="entry name" value="UBA-like_sf"/>
</dbReference>
<feature type="region of interest" description="Involved in Mg(2+) ion dislocation from EF-Tu" evidence="5">
    <location>
        <begin position="80"/>
        <end position="83"/>
    </location>
</feature>
<dbReference type="Pfam" id="PF00889">
    <property type="entry name" value="EF_TS"/>
    <property type="match status" value="1"/>
</dbReference>
<dbReference type="PANTHER" id="PTHR11741:SF0">
    <property type="entry name" value="ELONGATION FACTOR TS, MITOCHONDRIAL"/>
    <property type="match status" value="1"/>
</dbReference>
<proteinExistence type="inferred from homology"/>
<dbReference type="InterPro" id="IPR014039">
    <property type="entry name" value="Transl_elong_EFTs/EF1B_dimer"/>
</dbReference>
<evidence type="ECO:0000256" key="2">
    <source>
        <dbReference type="ARBA" id="ARBA00016956"/>
    </source>
</evidence>
<dbReference type="HAMAP" id="MF_00050">
    <property type="entry name" value="EF_Ts"/>
    <property type="match status" value="1"/>
</dbReference>
<evidence type="ECO:0000256" key="3">
    <source>
        <dbReference type="ARBA" id="ARBA00022768"/>
    </source>
</evidence>
<dbReference type="FunFam" id="1.10.8.10:FF:000001">
    <property type="entry name" value="Elongation factor Ts"/>
    <property type="match status" value="1"/>
</dbReference>
<dbReference type="GO" id="GO:0005737">
    <property type="term" value="C:cytoplasm"/>
    <property type="evidence" value="ECO:0007669"/>
    <property type="project" value="UniProtKB-SubCell"/>
</dbReference>
<keyword evidence="3 5" id="KW-0251">Elongation factor</keyword>
<reference evidence="7 8" key="1">
    <citation type="submission" date="2017-09" db="EMBL/GenBank/DDBJ databases">
        <title>Depth-based differentiation of microbial function through sediment-hosted aquifers and enrichment of novel symbionts in the deep terrestrial subsurface.</title>
        <authorList>
            <person name="Probst A.J."/>
            <person name="Ladd B."/>
            <person name="Jarett J.K."/>
            <person name="Geller-Mcgrath D.E."/>
            <person name="Sieber C.M."/>
            <person name="Emerson J.B."/>
            <person name="Anantharaman K."/>
            <person name="Thomas B.C."/>
            <person name="Malmstrom R."/>
            <person name="Stieglmeier M."/>
            <person name="Klingl A."/>
            <person name="Woyke T."/>
            <person name="Ryan C.M."/>
            <person name="Banfield J.F."/>
        </authorList>
    </citation>
    <scope>NUCLEOTIDE SEQUENCE [LARGE SCALE GENOMIC DNA]</scope>
    <source>
        <strain evidence="7">CG11_big_fil_rev_8_21_14_0_20_40_24</strain>
    </source>
</reference>
<feature type="domain" description="Translation elongation factor EFTs/EF1B dimerisation" evidence="6">
    <location>
        <begin position="27"/>
        <end position="191"/>
    </location>
</feature>
<dbReference type="Proteomes" id="UP000229834">
    <property type="component" value="Unassembled WGS sequence"/>
</dbReference>
<dbReference type="InterPro" id="IPR018101">
    <property type="entry name" value="Transl_elong_Ts_CS"/>
</dbReference>
<dbReference type="InterPro" id="IPR001816">
    <property type="entry name" value="Transl_elong_EFTs/EF1B"/>
</dbReference>
<dbReference type="SUPFAM" id="SSF54713">
    <property type="entry name" value="Elongation factor Ts (EF-Ts), dimerisation domain"/>
    <property type="match status" value="1"/>
</dbReference>
<organism evidence="7 8">
    <name type="scientific">Candidatus Zambryskibacteria bacterium CG11_big_fil_rev_8_21_14_0_20_40_24</name>
    <dbReference type="NCBI Taxonomy" id="1975116"/>
    <lineage>
        <taxon>Bacteria</taxon>
        <taxon>Candidatus Zambryskiibacteriota</taxon>
    </lineage>
</organism>
<sequence length="194" mass="21758">MATTEQVKELRKRTGLSIMQCQNALDEANGDIEKAITILQKKSGEIASKKSTRTLGSGTIESYIHNNGTAGAIVELSCETDFVAKNEEFKKIAYEIAMQIVASDPEFLNADDVTDEVKKSAEEVFSKETEGKTEDIKKKIMEGKLSSYFEEKILMEQPYIKDPSLKIKDLITGATQKFGERVEIRRFARFSTQN</sequence>
<protein>
    <recommendedName>
        <fullName evidence="2 5">Elongation factor Ts</fullName>
        <shortName evidence="5">EF-Ts</shortName>
    </recommendedName>
</protein>
<evidence type="ECO:0000313" key="8">
    <source>
        <dbReference type="Proteomes" id="UP000229834"/>
    </source>
</evidence>
<comment type="similarity">
    <text evidence="1 5">Belongs to the EF-Ts family.</text>
</comment>
<evidence type="ECO:0000256" key="1">
    <source>
        <dbReference type="ARBA" id="ARBA00005532"/>
    </source>
</evidence>
<dbReference type="AlphaFoldDB" id="A0A2H0K6L7"/>
<evidence type="ECO:0000256" key="4">
    <source>
        <dbReference type="ARBA" id="ARBA00022917"/>
    </source>
</evidence>